<keyword evidence="1" id="KW-0175">Coiled coil</keyword>
<sequence length="200" mass="22483">MADEFKRIKALNPGLEIVDLCDRALRVTEQNVPVIRQRDMLESEVNRLRCELAEEKESFSRLSEEFNSMTGPTHMGEPVISKSSAPKSDPFGYISRAEYEELQSGEAISAPCFRADICGGWINRVPLYADPASGLADEKQAERVVRAFWRRIYPYRNDYDKELPEKLPVEFLAHMTTALCALASPIAAQPAAKEGACQRD</sequence>
<name>A0A3B8WST6_MARNT</name>
<reference evidence="2 3" key="1">
    <citation type="journal article" date="2018" name="Nat. Biotechnol.">
        <title>A standardized bacterial taxonomy based on genome phylogeny substantially revises the tree of life.</title>
        <authorList>
            <person name="Parks D.H."/>
            <person name="Chuvochina M."/>
            <person name="Waite D.W."/>
            <person name="Rinke C."/>
            <person name="Skarshewski A."/>
            <person name="Chaumeil P.A."/>
            <person name="Hugenholtz P."/>
        </authorList>
    </citation>
    <scope>NUCLEOTIDE SEQUENCE [LARGE SCALE GENOMIC DNA]</scope>
    <source>
        <strain evidence="2">UBA9049</strain>
    </source>
</reference>
<protein>
    <submittedName>
        <fullName evidence="2">Uncharacterized protein</fullName>
    </submittedName>
</protein>
<evidence type="ECO:0000313" key="2">
    <source>
        <dbReference type="EMBL" id="HAC30678.1"/>
    </source>
</evidence>
<feature type="coiled-coil region" evidence="1">
    <location>
        <begin position="38"/>
        <end position="65"/>
    </location>
</feature>
<evidence type="ECO:0000256" key="1">
    <source>
        <dbReference type="SAM" id="Coils"/>
    </source>
</evidence>
<dbReference type="AlphaFoldDB" id="A0A3B8WST6"/>
<dbReference type="EMBL" id="DLYI01000313">
    <property type="protein sequence ID" value="HAC30678.1"/>
    <property type="molecule type" value="Genomic_DNA"/>
</dbReference>
<gene>
    <name evidence="2" type="ORF">DCF82_23170</name>
</gene>
<evidence type="ECO:0000313" key="3">
    <source>
        <dbReference type="Proteomes" id="UP000261325"/>
    </source>
</evidence>
<comment type="caution">
    <text evidence="2">The sequence shown here is derived from an EMBL/GenBank/DDBJ whole genome shotgun (WGS) entry which is preliminary data.</text>
</comment>
<proteinExistence type="predicted"/>
<accession>A0A3B8WST6</accession>
<organism evidence="2 3">
    <name type="scientific">Marinobacter nauticus</name>
    <name type="common">Marinobacter hydrocarbonoclasticus</name>
    <name type="synonym">Marinobacter aquaeolei</name>
    <dbReference type="NCBI Taxonomy" id="2743"/>
    <lineage>
        <taxon>Bacteria</taxon>
        <taxon>Pseudomonadati</taxon>
        <taxon>Pseudomonadota</taxon>
        <taxon>Gammaproteobacteria</taxon>
        <taxon>Pseudomonadales</taxon>
        <taxon>Marinobacteraceae</taxon>
        <taxon>Marinobacter</taxon>
    </lineage>
</organism>
<dbReference type="Proteomes" id="UP000261325">
    <property type="component" value="Unassembled WGS sequence"/>
</dbReference>